<protein>
    <submittedName>
        <fullName evidence="1">Uncharacterized protein</fullName>
    </submittedName>
</protein>
<gene>
    <name evidence="1" type="ORF">LWI29_011439</name>
</gene>
<evidence type="ECO:0000313" key="1">
    <source>
        <dbReference type="EMBL" id="KAK0595959.1"/>
    </source>
</evidence>
<dbReference type="AlphaFoldDB" id="A0AA39VRJ4"/>
<reference evidence="1" key="2">
    <citation type="submission" date="2023-06" db="EMBL/GenBank/DDBJ databases">
        <authorList>
            <person name="Swenson N.G."/>
            <person name="Wegrzyn J.L."/>
            <person name="Mcevoy S.L."/>
        </authorList>
    </citation>
    <scope>NUCLEOTIDE SEQUENCE</scope>
    <source>
        <strain evidence="1">NS2018</strain>
        <tissue evidence="1">Leaf</tissue>
    </source>
</reference>
<proteinExistence type="predicted"/>
<dbReference type="EMBL" id="JAUESC010000004">
    <property type="protein sequence ID" value="KAK0595959.1"/>
    <property type="molecule type" value="Genomic_DNA"/>
</dbReference>
<name>A0AA39VRJ4_ACESA</name>
<keyword evidence="2" id="KW-1185">Reference proteome</keyword>
<sequence>MVVGGFSRRRGFVLPASGELKVFMRFLPTRRGQINQPPDLEVRERYLLLPFILQGRELLWASIRPLPREKLILSRRYLQALTGRPLILLTCYNSCLLAKAMSGKDIGMILELPTVLRFRGKASETELFLRNGQLEASIAMAELWSVKLESRVTSTEQEATKSVEDAKTAKETLAATQCTILESQQKVKDARLHYEKLIEDLS</sequence>
<dbReference type="Proteomes" id="UP001168877">
    <property type="component" value="Unassembled WGS sequence"/>
</dbReference>
<comment type="caution">
    <text evidence="1">The sequence shown here is derived from an EMBL/GenBank/DDBJ whole genome shotgun (WGS) entry which is preliminary data.</text>
</comment>
<reference evidence="1" key="1">
    <citation type="journal article" date="2022" name="Plant J.">
        <title>Strategies of tolerance reflected in two North American maple genomes.</title>
        <authorList>
            <person name="McEvoy S.L."/>
            <person name="Sezen U.U."/>
            <person name="Trouern-Trend A."/>
            <person name="McMahon S.M."/>
            <person name="Schaberg P.G."/>
            <person name="Yang J."/>
            <person name="Wegrzyn J.L."/>
            <person name="Swenson N.G."/>
        </authorList>
    </citation>
    <scope>NUCLEOTIDE SEQUENCE</scope>
    <source>
        <strain evidence="1">NS2018</strain>
    </source>
</reference>
<accession>A0AA39VRJ4</accession>
<organism evidence="1 2">
    <name type="scientific">Acer saccharum</name>
    <name type="common">Sugar maple</name>
    <dbReference type="NCBI Taxonomy" id="4024"/>
    <lineage>
        <taxon>Eukaryota</taxon>
        <taxon>Viridiplantae</taxon>
        <taxon>Streptophyta</taxon>
        <taxon>Embryophyta</taxon>
        <taxon>Tracheophyta</taxon>
        <taxon>Spermatophyta</taxon>
        <taxon>Magnoliopsida</taxon>
        <taxon>eudicotyledons</taxon>
        <taxon>Gunneridae</taxon>
        <taxon>Pentapetalae</taxon>
        <taxon>rosids</taxon>
        <taxon>malvids</taxon>
        <taxon>Sapindales</taxon>
        <taxon>Sapindaceae</taxon>
        <taxon>Hippocastanoideae</taxon>
        <taxon>Acereae</taxon>
        <taxon>Acer</taxon>
    </lineage>
</organism>
<evidence type="ECO:0000313" key="2">
    <source>
        <dbReference type="Proteomes" id="UP001168877"/>
    </source>
</evidence>